<feature type="transmembrane region" description="Helical" evidence="7">
    <location>
        <begin position="12"/>
        <end position="32"/>
    </location>
</feature>
<dbReference type="InterPro" id="IPR001898">
    <property type="entry name" value="SLC13A/DASS"/>
</dbReference>
<feature type="transmembrane region" description="Helical" evidence="7">
    <location>
        <begin position="390"/>
        <end position="408"/>
    </location>
</feature>
<feature type="compositionally biased region" description="Basic and acidic residues" evidence="6">
    <location>
        <begin position="163"/>
        <end position="174"/>
    </location>
</feature>
<comment type="subcellular location">
    <subcellularLocation>
        <location evidence="1">Membrane</location>
        <topology evidence="1">Multi-pass membrane protein</topology>
    </subcellularLocation>
</comment>
<dbReference type="PANTHER" id="PTHR10283:SF82">
    <property type="entry name" value="SOLUTE CARRIER FAMILY 13 MEMBER 2"/>
    <property type="match status" value="1"/>
</dbReference>
<dbReference type="FunCoup" id="A0A7M7KCQ2">
    <property type="interactions" value="173"/>
</dbReference>
<dbReference type="GO" id="GO:0005886">
    <property type="term" value="C:plasma membrane"/>
    <property type="evidence" value="ECO:0007669"/>
    <property type="project" value="TreeGrafter"/>
</dbReference>
<dbReference type="AlphaFoldDB" id="A0A7M7KCQ2"/>
<evidence type="ECO:0000256" key="6">
    <source>
        <dbReference type="SAM" id="MobiDB-lite"/>
    </source>
</evidence>
<dbReference type="EnsemblMetazoa" id="XM_022808536">
    <property type="protein sequence ID" value="XP_022664271"/>
    <property type="gene ID" value="LOC111251694"/>
</dbReference>
<feature type="transmembrane region" description="Helical" evidence="7">
    <location>
        <begin position="255"/>
        <end position="279"/>
    </location>
</feature>
<comment type="similarity">
    <text evidence="2">Belongs to the SLC13A/DASS transporter (TC 2.A.47) family. NADC subfamily.</text>
</comment>
<dbReference type="KEGG" id="vde:111251694"/>
<dbReference type="CDD" id="cd01115">
    <property type="entry name" value="SLC13_permease"/>
    <property type="match status" value="1"/>
</dbReference>
<feature type="transmembrane region" description="Helical" evidence="7">
    <location>
        <begin position="475"/>
        <end position="495"/>
    </location>
</feature>
<evidence type="ECO:0000313" key="8">
    <source>
        <dbReference type="EnsemblMetazoa" id="XP_022664272"/>
    </source>
</evidence>
<feature type="region of interest" description="Disordered" evidence="6">
    <location>
        <begin position="163"/>
        <end position="198"/>
    </location>
</feature>
<evidence type="ECO:0000256" key="4">
    <source>
        <dbReference type="ARBA" id="ARBA00022989"/>
    </source>
</evidence>
<evidence type="ECO:0000313" key="9">
    <source>
        <dbReference type="Proteomes" id="UP000594260"/>
    </source>
</evidence>
<keyword evidence="5 7" id="KW-0472">Membrane</keyword>
<evidence type="ECO:0000256" key="2">
    <source>
        <dbReference type="ARBA" id="ARBA00006772"/>
    </source>
</evidence>
<keyword evidence="9" id="KW-1185">Reference proteome</keyword>
<feature type="transmembrane region" description="Helical" evidence="7">
    <location>
        <begin position="315"/>
        <end position="333"/>
    </location>
</feature>
<dbReference type="PANTHER" id="PTHR10283">
    <property type="entry name" value="SOLUTE CARRIER FAMILY 13 MEMBER"/>
    <property type="match status" value="1"/>
</dbReference>
<evidence type="ECO:0000256" key="5">
    <source>
        <dbReference type="ARBA" id="ARBA00023136"/>
    </source>
</evidence>
<feature type="transmembrane region" description="Helical" evidence="7">
    <location>
        <begin position="428"/>
        <end position="445"/>
    </location>
</feature>
<dbReference type="RefSeq" id="XP_022664273.1">
    <property type="nucleotide sequence ID" value="XM_022808538.1"/>
</dbReference>
<feature type="transmembrane region" description="Helical" evidence="7">
    <location>
        <begin position="119"/>
        <end position="138"/>
    </location>
</feature>
<evidence type="ECO:0000256" key="1">
    <source>
        <dbReference type="ARBA" id="ARBA00004141"/>
    </source>
</evidence>
<protein>
    <submittedName>
        <fullName evidence="8">Uncharacterized protein</fullName>
    </submittedName>
</protein>
<dbReference type="RefSeq" id="XP_022664274.1">
    <property type="nucleotide sequence ID" value="XM_022808539.1"/>
</dbReference>
<organism evidence="8 9">
    <name type="scientific">Varroa destructor</name>
    <name type="common">Honeybee mite</name>
    <dbReference type="NCBI Taxonomy" id="109461"/>
    <lineage>
        <taxon>Eukaryota</taxon>
        <taxon>Metazoa</taxon>
        <taxon>Ecdysozoa</taxon>
        <taxon>Arthropoda</taxon>
        <taxon>Chelicerata</taxon>
        <taxon>Arachnida</taxon>
        <taxon>Acari</taxon>
        <taxon>Parasitiformes</taxon>
        <taxon>Mesostigmata</taxon>
        <taxon>Gamasina</taxon>
        <taxon>Dermanyssoidea</taxon>
        <taxon>Varroidae</taxon>
        <taxon>Varroa</taxon>
    </lineage>
</organism>
<dbReference type="EnsemblMetazoa" id="XM_022808538">
    <property type="protein sequence ID" value="XP_022664273"/>
    <property type="gene ID" value="LOC111251694"/>
</dbReference>
<dbReference type="Proteomes" id="UP000594260">
    <property type="component" value="Unplaced"/>
</dbReference>
<name>A0A7M7KCQ2_VARDE</name>
<feature type="transmembrane region" description="Helical" evidence="7">
    <location>
        <begin position="52"/>
        <end position="72"/>
    </location>
</feature>
<dbReference type="RefSeq" id="XP_022664271.1">
    <property type="nucleotide sequence ID" value="XM_022808536.1"/>
</dbReference>
<sequence>MKITWQSVKPKLRCLVAVIIPVLLCPLLLYGTREARCTYVIALMAGYWMFEIMPLSITSLLPVCLFPLLGVISTSDASLPYMKDSIMLFLAGMIMAGAIEKCNLHKRIALKILLIVGGQAQWLMLGFMTTAAFISMWISNIATVLMLLPIVDSVVEEVGRNRDSSEAQLKHPVADRSSSSSLSINRGGSSSTFRVDENADRNWENDRRELQRGMLLAVAYAANLGGTGSLLGTAPNLILYGIIEEKFPDCDVLSFATWMVYNVPPLILAVLFAWGYLYLFELPKKYKKRTDSESSYEDVLEMIRRRYRDLGPMSFREYAVVVLFGLLVLIWFFRNPRFMPGWSQLIPHGNIIKDATPAIGITVLMFLIPSDPRNHFTGPALLDWKFVQGYIPWGVLLLMGASFSMASAAEKSGLSRLLGQSIAQLEGLPPFVLVVILTVGTAFITELCSNSATASLLLPITAYLASSLRIHPLKLMMPVAISSSFAFMLPVATPPNAVIYEHSGIPTADMVRCGFVMNVVCITIELIAIHTIGDWVFDLSHFPQWAVFTTPFPHN</sequence>
<feature type="compositionally biased region" description="Low complexity" evidence="6">
    <location>
        <begin position="176"/>
        <end position="191"/>
    </location>
</feature>
<keyword evidence="3 7" id="KW-0812">Transmembrane</keyword>
<feature type="transmembrane region" description="Helical" evidence="7">
    <location>
        <begin position="81"/>
        <end position="99"/>
    </location>
</feature>
<accession>A0A7M7KCQ2</accession>
<dbReference type="GO" id="GO:0015137">
    <property type="term" value="F:citrate transmembrane transporter activity"/>
    <property type="evidence" value="ECO:0007669"/>
    <property type="project" value="TreeGrafter"/>
</dbReference>
<dbReference type="GeneID" id="111251694"/>
<reference evidence="8" key="1">
    <citation type="submission" date="2021-01" db="UniProtKB">
        <authorList>
            <consortium name="EnsemblMetazoa"/>
        </authorList>
    </citation>
    <scope>IDENTIFICATION</scope>
</reference>
<dbReference type="RefSeq" id="XP_022664272.1">
    <property type="nucleotide sequence ID" value="XM_022808537.1"/>
</dbReference>
<dbReference type="GO" id="GO:0015141">
    <property type="term" value="F:succinate transmembrane transporter activity"/>
    <property type="evidence" value="ECO:0007669"/>
    <property type="project" value="TreeGrafter"/>
</dbReference>
<dbReference type="OrthoDB" id="6493944at2759"/>
<dbReference type="Pfam" id="PF00939">
    <property type="entry name" value="Na_sulph_symp"/>
    <property type="match status" value="1"/>
</dbReference>
<dbReference type="InParanoid" id="A0A7M7KCQ2"/>
<evidence type="ECO:0000256" key="3">
    <source>
        <dbReference type="ARBA" id="ARBA00022692"/>
    </source>
</evidence>
<evidence type="ECO:0000256" key="7">
    <source>
        <dbReference type="SAM" id="Phobius"/>
    </source>
</evidence>
<feature type="transmembrane region" description="Helical" evidence="7">
    <location>
        <begin position="515"/>
        <end position="537"/>
    </location>
</feature>
<feature type="transmembrane region" description="Helical" evidence="7">
    <location>
        <begin position="215"/>
        <end position="243"/>
    </location>
</feature>
<dbReference type="OMA" id="AINTWAM"/>
<keyword evidence="4 7" id="KW-1133">Transmembrane helix</keyword>
<dbReference type="EnsemblMetazoa" id="XM_022808539">
    <property type="protein sequence ID" value="XP_022664274"/>
    <property type="gene ID" value="LOC111251694"/>
</dbReference>
<proteinExistence type="inferred from homology"/>
<dbReference type="EnsemblMetazoa" id="XM_022808537">
    <property type="protein sequence ID" value="XP_022664272"/>
    <property type="gene ID" value="LOC111251694"/>
</dbReference>